<keyword evidence="3" id="KW-1185">Reference proteome</keyword>
<dbReference type="EMBL" id="JANBVN010000039">
    <property type="protein sequence ID" value="KAJ9158283.1"/>
    <property type="molecule type" value="Genomic_DNA"/>
</dbReference>
<name>A0AA38RUE5_9PEZI</name>
<proteinExistence type="predicted"/>
<reference evidence="2" key="1">
    <citation type="submission" date="2022-07" db="EMBL/GenBank/DDBJ databases">
        <title>Fungi with potential for degradation of polypropylene.</title>
        <authorList>
            <person name="Gostincar C."/>
        </authorList>
    </citation>
    <scope>NUCLEOTIDE SEQUENCE</scope>
    <source>
        <strain evidence="2">EXF-13287</strain>
    </source>
</reference>
<sequence length="198" mass="22399">MYEQWLGTKPLPQPLPFRPGECSAEPWFSLAAHACVLGSRLRAPDFERYALSHLVQNCAAMGFGPWKSIEDAGRWWRRPRALERFGNHWVAWNCSLVMREDGTLPPGSEYIGLRAAALLGEVTRDGTPDPRLVELDHWFEACGDSVAPECLHNPRIRQLTEEEAFATAARLARELRREEEESSSGSYMQECRLRTGSA</sequence>
<organism evidence="2 3">
    <name type="scientific">Coniochaeta hoffmannii</name>
    <dbReference type="NCBI Taxonomy" id="91930"/>
    <lineage>
        <taxon>Eukaryota</taxon>
        <taxon>Fungi</taxon>
        <taxon>Dikarya</taxon>
        <taxon>Ascomycota</taxon>
        <taxon>Pezizomycotina</taxon>
        <taxon>Sordariomycetes</taxon>
        <taxon>Sordariomycetidae</taxon>
        <taxon>Coniochaetales</taxon>
        <taxon>Coniochaetaceae</taxon>
        <taxon>Coniochaeta</taxon>
    </lineage>
</organism>
<evidence type="ECO:0000313" key="2">
    <source>
        <dbReference type="EMBL" id="KAJ9158283.1"/>
    </source>
</evidence>
<protein>
    <submittedName>
        <fullName evidence="2">Uncharacterized protein</fullName>
    </submittedName>
</protein>
<dbReference type="Proteomes" id="UP001174691">
    <property type="component" value="Unassembled WGS sequence"/>
</dbReference>
<evidence type="ECO:0000313" key="3">
    <source>
        <dbReference type="Proteomes" id="UP001174691"/>
    </source>
</evidence>
<feature type="region of interest" description="Disordered" evidence="1">
    <location>
        <begin position="176"/>
        <end position="198"/>
    </location>
</feature>
<gene>
    <name evidence="2" type="ORF">NKR19_g3492</name>
</gene>
<comment type="caution">
    <text evidence="2">The sequence shown here is derived from an EMBL/GenBank/DDBJ whole genome shotgun (WGS) entry which is preliminary data.</text>
</comment>
<accession>A0AA38RUE5</accession>
<dbReference type="AlphaFoldDB" id="A0AA38RUE5"/>
<evidence type="ECO:0000256" key="1">
    <source>
        <dbReference type="SAM" id="MobiDB-lite"/>
    </source>
</evidence>